<keyword evidence="4 7" id="KW-0378">Hydrolase</keyword>
<evidence type="ECO:0000256" key="1">
    <source>
        <dbReference type="ARBA" id="ARBA00001947"/>
    </source>
</evidence>
<dbReference type="AlphaFoldDB" id="A0A0M9EMR9"/>
<comment type="similarity">
    <text evidence="2">Belongs to the metallo-beta-lactamase superfamily.</text>
</comment>
<dbReference type="EMBL" id="JXCE01000707">
    <property type="protein sequence ID" value="KPA36233.1"/>
    <property type="molecule type" value="Genomic_DNA"/>
</dbReference>
<evidence type="ECO:0000256" key="5">
    <source>
        <dbReference type="ARBA" id="ARBA00022833"/>
    </source>
</evidence>
<keyword evidence="8" id="KW-1185">Reference proteome</keyword>
<name>A0A0M9EMR9_FUSLA</name>
<evidence type="ECO:0000259" key="6">
    <source>
        <dbReference type="Pfam" id="PF00753"/>
    </source>
</evidence>
<dbReference type="SUPFAM" id="SSF56281">
    <property type="entry name" value="Metallo-hydrolase/oxidoreductase"/>
    <property type="match status" value="1"/>
</dbReference>
<dbReference type="PANTHER" id="PTHR42978:SF2">
    <property type="entry name" value="102 KBASES UNSTABLE REGION: FROM 1 TO 119443"/>
    <property type="match status" value="1"/>
</dbReference>
<evidence type="ECO:0000256" key="4">
    <source>
        <dbReference type="ARBA" id="ARBA00022801"/>
    </source>
</evidence>
<protein>
    <submittedName>
        <fullName evidence="7">Metallo-hydrolase oxidoreductase</fullName>
    </submittedName>
</protein>
<dbReference type="GO" id="GO:0016787">
    <property type="term" value="F:hydrolase activity"/>
    <property type="evidence" value="ECO:0007669"/>
    <property type="project" value="UniProtKB-KW"/>
</dbReference>
<reference evidence="7 8" key="1">
    <citation type="submission" date="2015-04" db="EMBL/GenBank/DDBJ databases">
        <title>The draft genome sequence of Fusarium langsethiae, a T-2/HT-2 mycotoxin producer.</title>
        <authorList>
            <person name="Lysoe E."/>
            <person name="Divon H.H."/>
            <person name="Terzi V."/>
            <person name="Orru L."/>
            <person name="Lamontanara A."/>
            <person name="Kolseth A.-K."/>
            <person name="Frandsen R.J."/>
            <person name="Nielsen K."/>
            <person name="Thrane U."/>
        </authorList>
    </citation>
    <scope>NUCLEOTIDE SEQUENCE [LARGE SCALE GENOMIC DNA]</scope>
    <source>
        <strain evidence="7 8">Fl201059</strain>
    </source>
</reference>
<comment type="caution">
    <text evidence="7">The sequence shown here is derived from an EMBL/GenBank/DDBJ whole genome shotgun (WGS) entry which is preliminary data.</text>
</comment>
<feature type="domain" description="Metallo-beta-lactamase" evidence="6">
    <location>
        <begin position="125"/>
        <end position="147"/>
    </location>
</feature>
<keyword evidence="5" id="KW-0862">Zinc</keyword>
<dbReference type="InterPro" id="IPR001279">
    <property type="entry name" value="Metallo-B-lactamas"/>
</dbReference>
<evidence type="ECO:0000313" key="7">
    <source>
        <dbReference type="EMBL" id="KPA36233.1"/>
    </source>
</evidence>
<evidence type="ECO:0000313" key="8">
    <source>
        <dbReference type="Proteomes" id="UP000037904"/>
    </source>
</evidence>
<dbReference type="InterPro" id="IPR051013">
    <property type="entry name" value="MBL_superfamily_lactonases"/>
</dbReference>
<dbReference type="GO" id="GO:0046872">
    <property type="term" value="F:metal ion binding"/>
    <property type="evidence" value="ECO:0007669"/>
    <property type="project" value="UniProtKB-KW"/>
</dbReference>
<evidence type="ECO:0000256" key="3">
    <source>
        <dbReference type="ARBA" id="ARBA00022723"/>
    </source>
</evidence>
<dbReference type="OrthoDB" id="10250730at2759"/>
<dbReference type="InterPro" id="IPR036866">
    <property type="entry name" value="RibonucZ/Hydroxyglut_hydro"/>
</dbReference>
<sequence length="340" mass="37461">MKYSQYLLLAQNAIMVAAGYQSSRESSVTQLGSLKELLNQNEVVSVTPYETGVMTTPASALVLDAKSTSAGTSWRFFIHHHGTDTKLWFDMGISSNLSSYPESVQAVHEHFKPDPAARSLAQDTENAGFQPSDVKYVIASHAHWDHVRPLPVDFNQTTMICGPGTIETYGPAYPTEPESVFDGRIWDSSLRTFPLEELPPTTNAAWFQLGPFPHALDFFNDGSVFLISAPGHLQGNLALLTRVTTVDGGRKWLFLGGDCAACNIFTYWPDAPFGLMPAGTMDHATLHENEDEARSTIRLISECKKEMGSDFLVWYAHSEMLEGFWEVTNGTATVTESLIG</sequence>
<organism evidence="7 8">
    <name type="scientific">Fusarium langsethiae</name>
    <dbReference type="NCBI Taxonomy" id="179993"/>
    <lineage>
        <taxon>Eukaryota</taxon>
        <taxon>Fungi</taxon>
        <taxon>Dikarya</taxon>
        <taxon>Ascomycota</taxon>
        <taxon>Pezizomycotina</taxon>
        <taxon>Sordariomycetes</taxon>
        <taxon>Hypocreomycetidae</taxon>
        <taxon>Hypocreales</taxon>
        <taxon>Nectriaceae</taxon>
        <taxon>Fusarium</taxon>
    </lineage>
</organism>
<proteinExistence type="inferred from homology"/>
<comment type="cofactor">
    <cofactor evidence="1">
        <name>Zn(2+)</name>
        <dbReference type="ChEBI" id="CHEBI:29105"/>
    </cofactor>
</comment>
<accession>A0A0M9EMR9</accession>
<dbReference type="Gene3D" id="3.60.15.10">
    <property type="entry name" value="Ribonuclease Z/Hydroxyacylglutathione hydrolase-like"/>
    <property type="match status" value="1"/>
</dbReference>
<dbReference type="CDD" id="cd07730">
    <property type="entry name" value="metallo-hydrolase-like_MBL-fold"/>
    <property type="match status" value="1"/>
</dbReference>
<dbReference type="Proteomes" id="UP000037904">
    <property type="component" value="Unassembled WGS sequence"/>
</dbReference>
<gene>
    <name evidence="7" type="ORF">FLAG1_11017</name>
</gene>
<dbReference type="Pfam" id="PF00753">
    <property type="entry name" value="Lactamase_B"/>
    <property type="match status" value="1"/>
</dbReference>
<evidence type="ECO:0000256" key="2">
    <source>
        <dbReference type="ARBA" id="ARBA00007749"/>
    </source>
</evidence>
<dbReference type="PANTHER" id="PTHR42978">
    <property type="entry name" value="QUORUM-QUENCHING LACTONASE YTNP-RELATED-RELATED"/>
    <property type="match status" value="1"/>
</dbReference>
<keyword evidence="3" id="KW-0479">Metal-binding</keyword>